<dbReference type="InterPro" id="IPR043580">
    <property type="entry name" value="CUTINASE_1"/>
</dbReference>
<accession>A0A1W9Z2K8</accession>
<evidence type="ECO:0000256" key="4">
    <source>
        <dbReference type="ARBA" id="ARBA00022525"/>
    </source>
</evidence>
<dbReference type="Gene3D" id="3.40.50.1820">
    <property type="entry name" value="alpha/beta hydrolase"/>
    <property type="match status" value="1"/>
</dbReference>
<dbReference type="InterPro" id="IPR029058">
    <property type="entry name" value="AB_hydrolase_fold"/>
</dbReference>
<dbReference type="PANTHER" id="PTHR33630:SF9">
    <property type="entry name" value="CUTINASE 4"/>
    <property type="match status" value="1"/>
</dbReference>
<protein>
    <recommendedName>
        <fullName evidence="8">Cutinase</fullName>
        <ecNumber evidence="8">3.1.1.-</ecNumber>
    </recommendedName>
</protein>
<evidence type="ECO:0000256" key="3">
    <source>
        <dbReference type="ARBA" id="ARBA00022487"/>
    </source>
</evidence>
<feature type="region of interest" description="Disordered" evidence="9">
    <location>
        <begin position="217"/>
        <end position="239"/>
    </location>
</feature>
<feature type="chain" id="PRO_5011809915" description="Cutinase" evidence="8">
    <location>
        <begin position="30"/>
        <end position="239"/>
    </location>
</feature>
<feature type="signal peptide" evidence="8">
    <location>
        <begin position="1"/>
        <end position="29"/>
    </location>
</feature>
<dbReference type="SUPFAM" id="SSF53474">
    <property type="entry name" value="alpha/beta-Hydrolases"/>
    <property type="match status" value="1"/>
</dbReference>
<dbReference type="EC" id="3.1.1.-" evidence="8"/>
<dbReference type="GO" id="GO:0052689">
    <property type="term" value="F:carboxylic ester hydrolase activity"/>
    <property type="evidence" value="ECO:0007669"/>
    <property type="project" value="UniProtKB-KW"/>
</dbReference>
<dbReference type="InterPro" id="IPR000675">
    <property type="entry name" value="Cutinase/axe"/>
</dbReference>
<dbReference type="Pfam" id="PF01083">
    <property type="entry name" value="Cutinase"/>
    <property type="match status" value="1"/>
</dbReference>
<evidence type="ECO:0000256" key="9">
    <source>
        <dbReference type="SAM" id="MobiDB-lite"/>
    </source>
</evidence>
<keyword evidence="7" id="KW-1015">Disulfide bond</keyword>
<evidence type="ECO:0000313" key="11">
    <source>
        <dbReference type="Proteomes" id="UP000192366"/>
    </source>
</evidence>
<dbReference type="Proteomes" id="UP000192366">
    <property type="component" value="Unassembled WGS sequence"/>
</dbReference>
<keyword evidence="5 8" id="KW-0732">Signal</keyword>
<dbReference type="STRING" id="564198.BST17_02485"/>
<evidence type="ECO:0000256" key="5">
    <source>
        <dbReference type="ARBA" id="ARBA00022729"/>
    </source>
</evidence>
<sequence length="239" mass="24687">MAARRTTMLCAAGLALTLLSPVTAPVASAAPECPDVEVVFARGTDEPAGIGKVGKAFVDTLKPMLAKGTTVNAYAVKYPATWDFMKAAVGANDMSKRVQTIARQCPDTKIVLGGYSQGAAVVDVVATAPIAGLGYTAPLPASAVPHIASIVVFGNPSARIGNPLTRMSTVFGSRTADLCAPADPVCSLGRNWDSHVRYQESGLVKLGAEWAAKLIKAPKPATPEQAREPDTASASRATP</sequence>
<comment type="caution">
    <text evidence="10">The sequence shown here is derived from an EMBL/GenBank/DDBJ whole genome shotgun (WGS) entry which is preliminary data.</text>
</comment>
<dbReference type="PANTHER" id="PTHR33630">
    <property type="entry name" value="CUTINASE RV1984C-RELATED-RELATED"/>
    <property type="match status" value="1"/>
</dbReference>
<dbReference type="PROSITE" id="PS00155">
    <property type="entry name" value="CUTINASE_1"/>
    <property type="match status" value="1"/>
</dbReference>
<keyword evidence="6 8" id="KW-0378">Hydrolase</keyword>
<dbReference type="SMART" id="SM01110">
    <property type="entry name" value="Cutinase"/>
    <property type="match status" value="1"/>
</dbReference>
<evidence type="ECO:0000256" key="8">
    <source>
        <dbReference type="RuleBase" id="RU361263"/>
    </source>
</evidence>
<keyword evidence="3 8" id="KW-0719">Serine esterase</keyword>
<dbReference type="AlphaFoldDB" id="A0A1W9Z2K8"/>
<comment type="subcellular location">
    <subcellularLocation>
        <location evidence="1 8">Secreted</location>
    </subcellularLocation>
</comment>
<name>A0A1W9Z2K8_MYCBA</name>
<evidence type="ECO:0000313" key="10">
    <source>
        <dbReference type="EMBL" id="ORA06544.1"/>
    </source>
</evidence>
<comment type="similarity">
    <text evidence="2 8">Belongs to the cutinase family.</text>
</comment>
<keyword evidence="11" id="KW-1185">Reference proteome</keyword>
<keyword evidence="4 8" id="KW-0964">Secreted</keyword>
<dbReference type="OrthoDB" id="3690529at2"/>
<dbReference type="GO" id="GO:0005576">
    <property type="term" value="C:extracellular region"/>
    <property type="evidence" value="ECO:0007669"/>
    <property type="project" value="UniProtKB-SubCell"/>
</dbReference>
<evidence type="ECO:0000256" key="1">
    <source>
        <dbReference type="ARBA" id="ARBA00004613"/>
    </source>
</evidence>
<organism evidence="10 11">
    <name type="scientific">Mycolicibacterium bacteremicum</name>
    <name type="common">Mycobacterium bacteremicum</name>
    <dbReference type="NCBI Taxonomy" id="564198"/>
    <lineage>
        <taxon>Bacteria</taxon>
        <taxon>Bacillati</taxon>
        <taxon>Actinomycetota</taxon>
        <taxon>Actinomycetes</taxon>
        <taxon>Mycobacteriales</taxon>
        <taxon>Mycobacteriaceae</taxon>
        <taxon>Mycolicibacterium</taxon>
    </lineage>
</organism>
<evidence type="ECO:0000256" key="6">
    <source>
        <dbReference type="ARBA" id="ARBA00022801"/>
    </source>
</evidence>
<proteinExistence type="inferred from homology"/>
<comment type="function">
    <text evidence="8">Catalyzes the hydrolysis of complex carboxylic polyesters found in the cell wall of plants. Degrades cutin, a macromolecule that forms the structure of the plant cuticle.</text>
</comment>
<gene>
    <name evidence="10" type="ORF">BST17_02485</name>
</gene>
<dbReference type="RefSeq" id="WP_083055363.1">
    <property type="nucleotide sequence ID" value="NZ_JACKVM010000008.1"/>
</dbReference>
<evidence type="ECO:0000256" key="2">
    <source>
        <dbReference type="ARBA" id="ARBA00007534"/>
    </source>
</evidence>
<reference evidence="10 11" key="1">
    <citation type="submission" date="2017-02" db="EMBL/GenBank/DDBJ databases">
        <title>The new phylogeny of genus Mycobacterium.</title>
        <authorList>
            <person name="Tortoli E."/>
            <person name="Trovato A."/>
            <person name="Cirillo D.M."/>
        </authorList>
    </citation>
    <scope>NUCLEOTIDE SEQUENCE [LARGE SCALE GENOMIC DNA]</scope>
    <source>
        <strain evidence="10 11">DSM 45578</strain>
    </source>
</reference>
<dbReference type="EMBL" id="MVHJ01000002">
    <property type="protein sequence ID" value="ORA06544.1"/>
    <property type="molecule type" value="Genomic_DNA"/>
</dbReference>
<evidence type="ECO:0000256" key="7">
    <source>
        <dbReference type="ARBA" id="ARBA00023157"/>
    </source>
</evidence>